<feature type="compositionally biased region" description="Low complexity" evidence="1">
    <location>
        <begin position="64"/>
        <end position="79"/>
    </location>
</feature>
<dbReference type="RefSeq" id="WP_167490122.1">
    <property type="nucleotide sequence ID" value="NZ_CP046173.1"/>
</dbReference>
<evidence type="ECO:0000256" key="1">
    <source>
        <dbReference type="SAM" id="MobiDB-lite"/>
    </source>
</evidence>
<dbReference type="Proteomes" id="UP000500953">
    <property type="component" value="Chromosome"/>
</dbReference>
<protein>
    <submittedName>
        <fullName evidence="2">Uncharacterized protein</fullName>
    </submittedName>
</protein>
<accession>A0A6G9ZCI2</accession>
<feature type="region of interest" description="Disordered" evidence="1">
    <location>
        <begin position="47"/>
        <end position="105"/>
    </location>
</feature>
<gene>
    <name evidence="2" type="ORF">F6W96_34590</name>
</gene>
<organism evidence="2 3">
    <name type="scientific">Nocardia terpenica</name>
    <dbReference type="NCBI Taxonomy" id="455432"/>
    <lineage>
        <taxon>Bacteria</taxon>
        <taxon>Bacillati</taxon>
        <taxon>Actinomycetota</taxon>
        <taxon>Actinomycetes</taxon>
        <taxon>Mycobacteriales</taxon>
        <taxon>Nocardiaceae</taxon>
        <taxon>Nocardia</taxon>
    </lineage>
</organism>
<feature type="compositionally biased region" description="Basic and acidic residues" evidence="1">
    <location>
        <begin position="1"/>
        <end position="27"/>
    </location>
</feature>
<feature type="region of interest" description="Disordered" evidence="1">
    <location>
        <begin position="1"/>
        <end position="31"/>
    </location>
</feature>
<dbReference type="EMBL" id="CP046173">
    <property type="protein sequence ID" value="QIS22713.1"/>
    <property type="molecule type" value="Genomic_DNA"/>
</dbReference>
<proteinExistence type="predicted"/>
<name>A0A6G9ZCI2_9NOCA</name>
<evidence type="ECO:0000313" key="2">
    <source>
        <dbReference type="EMBL" id="QIS22713.1"/>
    </source>
</evidence>
<sequence>MAVVEEQHLRRDHEEGEVRQRHDDGYRQKQNRRIFGAEDHRRVFAINGDESPNAYGVSEPSDLSGSSIGPIGPAAAIPPTTFADSPISLRKSRHLRSIRAQPRAE</sequence>
<dbReference type="AlphaFoldDB" id="A0A6G9ZCI2"/>
<evidence type="ECO:0000313" key="3">
    <source>
        <dbReference type="Proteomes" id="UP000500953"/>
    </source>
</evidence>
<reference evidence="2 3" key="1">
    <citation type="journal article" date="2019" name="ACS Chem. Biol.">
        <title>Identification and Mobilization of a Cryptic Antibiotic Biosynthesis Gene Locus from a Human-Pathogenic Nocardia Isolate.</title>
        <authorList>
            <person name="Herisse M."/>
            <person name="Ishida K."/>
            <person name="Porter J.L."/>
            <person name="Howden B."/>
            <person name="Hertweck C."/>
            <person name="Stinear T.P."/>
            <person name="Pidot S.J."/>
        </authorList>
    </citation>
    <scope>NUCLEOTIDE SEQUENCE [LARGE SCALE GENOMIC DNA]</scope>
    <source>
        <strain evidence="2 3">AUSMDU00012715</strain>
    </source>
</reference>